<sequence>MSPNDTNSLSEMNSPCAIHPSSQLCHYCKAIPWRDPSSIGTWSDKSKNSAPLCHYESLFLLQESADSGCILCRHFWTSIILAFQVVERDISEVSLSFRFNELSLLKSRVYIIARHQGDTRIGGPIFFEAMQFGEVKGTTETEPRLIRHLAPNNLNDDLRDLIATQIQPWIRSCGKQQVGHELCDQTETTKALPTRLLDVGKPGDDKVKIVTPPNNVQSAEYPYLILSYCWGDGNDDAKTTTSNLEQRLTGFEDTSLPKTIRDAIKLTRMMGFRYLWVDAICIIQSSRNHDLGDFEKEAKNMRDYYANAECCISASLARDSSEGFLQQRPAWRFPIHPIVLAYRTPLPAGSQSWVLKVRGLRSRISEILMKLPLRKRGWYLQELLLSPRILHWTPHFLLLQCRSGYFLEGSQERFSIAHDSLHSDPRKFLEIPDDKLLTAKGWPTLLEFFSRMDLSYPKDRLYAIDGIARLISQRLDTKYFYGIFGCSLAQGLAWHYPKFPYRPNVPRQPEFPTWCWASNGQVNFETIPANSSLIQFTRPRPLTAVETSRSKLHVTVPLLHVTLSPRDGGQICRIGHDNQSQQEYRFRVFLDNECVANEEPSVMPSWLSEYGVVNQEATVQVVLLSQADLTPEGTYIGLLVKQMNDAKELTFQRYALIRILTKGVKLHDGFPLSEIILE</sequence>
<reference evidence="1" key="1">
    <citation type="submission" date="2022-08" db="EMBL/GenBank/DDBJ databases">
        <title>Genome Sequence of Fusarium decemcellulare.</title>
        <authorList>
            <person name="Buettner E."/>
        </authorList>
    </citation>
    <scope>NUCLEOTIDE SEQUENCE</scope>
    <source>
        <strain evidence="1">Babe19</strain>
    </source>
</reference>
<accession>A0ACC1SUM8</accession>
<name>A0ACC1SUM8_9HYPO</name>
<organism evidence="1 2">
    <name type="scientific">Fusarium decemcellulare</name>
    <dbReference type="NCBI Taxonomy" id="57161"/>
    <lineage>
        <taxon>Eukaryota</taxon>
        <taxon>Fungi</taxon>
        <taxon>Dikarya</taxon>
        <taxon>Ascomycota</taxon>
        <taxon>Pezizomycotina</taxon>
        <taxon>Sordariomycetes</taxon>
        <taxon>Hypocreomycetidae</taxon>
        <taxon>Hypocreales</taxon>
        <taxon>Nectriaceae</taxon>
        <taxon>Fusarium</taxon>
        <taxon>Fusarium decemcellulare species complex</taxon>
    </lineage>
</organism>
<dbReference type="EMBL" id="JANRMS010000098">
    <property type="protein sequence ID" value="KAJ3546859.1"/>
    <property type="molecule type" value="Genomic_DNA"/>
</dbReference>
<dbReference type="Proteomes" id="UP001148629">
    <property type="component" value="Unassembled WGS sequence"/>
</dbReference>
<protein>
    <submittedName>
        <fullName evidence="1">Uncharacterized protein</fullName>
    </submittedName>
</protein>
<keyword evidence="2" id="KW-1185">Reference proteome</keyword>
<gene>
    <name evidence="1" type="ORF">NM208_g1797</name>
</gene>
<evidence type="ECO:0000313" key="1">
    <source>
        <dbReference type="EMBL" id="KAJ3546859.1"/>
    </source>
</evidence>
<evidence type="ECO:0000313" key="2">
    <source>
        <dbReference type="Proteomes" id="UP001148629"/>
    </source>
</evidence>
<proteinExistence type="predicted"/>
<comment type="caution">
    <text evidence="1">The sequence shown here is derived from an EMBL/GenBank/DDBJ whole genome shotgun (WGS) entry which is preliminary data.</text>
</comment>